<organism evidence="1">
    <name type="scientific">Octopus bimaculoides</name>
    <name type="common">California two-spotted octopus</name>
    <dbReference type="NCBI Taxonomy" id="37653"/>
    <lineage>
        <taxon>Eukaryota</taxon>
        <taxon>Metazoa</taxon>
        <taxon>Spiralia</taxon>
        <taxon>Lophotrochozoa</taxon>
        <taxon>Mollusca</taxon>
        <taxon>Cephalopoda</taxon>
        <taxon>Coleoidea</taxon>
        <taxon>Octopodiformes</taxon>
        <taxon>Octopoda</taxon>
        <taxon>Incirrata</taxon>
        <taxon>Octopodidae</taxon>
        <taxon>Octopus</taxon>
    </lineage>
</organism>
<evidence type="ECO:0000313" key="1">
    <source>
        <dbReference type="EMBL" id="KOF69352.1"/>
    </source>
</evidence>
<reference evidence="1" key="1">
    <citation type="submission" date="2015-07" db="EMBL/GenBank/DDBJ databases">
        <title>MeaNS - Measles Nucleotide Surveillance Program.</title>
        <authorList>
            <person name="Tran T."/>
            <person name="Druce J."/>
        </authorList>
    </citation>
    <scope>NUCLEOTIDE SEQUENCE</scope>
    <source>
        <strain evidence="1">UCB-OBI-ISO-001</strain>
        <tissue evidence="1">Gonad</tissue>
    </source>
</reference>
<proteinExistence type="predicted"/>
<dbReference type="AlphaFoldDB" id="A0A0L8FXA7"/>
<sequence>MGHMLPMTDKEYSVNQNTRGMYNVNKSTLIYMKAFCWEHCRQCENIPICYLIYGKNN</sequence>
<dbReference type="EMBL" id="KQ425537">
    <property type="protein sequence ID" value="KOF69352.1"/>
    <property type="molecule type" value="Genomic_DNA"/>
</dbReference>
<name>A0A0L8FXA7_OCTBM</name>
<accession>A0A0L8FXA7</accession>
<protein>
    <submittedName>
        <fullName evidence="1">Uncharacterized protein</fullName>
    </submittedName>
</protein>
<gene>
    <name evidence="1" type="ORF">OCBIM_22005166mg</name>
</gene>